<gene>
    <name evidence="2" type="ORF">ElyMa_003927600</name>
</gene>
<comment type="caution">
    <text evidence="2">The sequence shown here is derived from an EMBL/GenBank/DDBJ whole genome shotgun (WGS) entry which is preliminary data.</text>
</comment>
<dbReference type="Proteomes" id="UP000762676">
    <property type="component" value="Unassembled WGS sequence"/>
</dbReference>
<dbReference type="EMBL" id="BMAT01007981">
    <property type="protein sequence ID" value="GFR75742.1"/>
    <property type="molecule type" value="Genomic_DNA"/>
</dbReference>
<evidence type="ECO:0000256" key="1">
    <source>
        <dbReference type="SAM" id="MobiDB-lite"/>
    </source>
</evidence>
<accession>A0AAV4FQH7</accession>
<feature type="region of interest" description="Disordered" evidence="1">
    <location>
        <begin position="75"/>
        <end position="116"/>
    </location>
</feature>
<keyword evidence="3" id="KW-1185">Reference proteome</keyword>
<feature type="compositionally biased region" description="Basic and acidic residues" evidence="1">
    <location>
        <begin position="88"/>
        <end position="107"/>
    </location>
</feature>
<protein>
    <recommendedName>
        <fullName evidence="4">CTNNB1 binding N-teminal domain-containing protein</fullName>
    </recommendedName>
</protein>
<evidence type="ECO:0000313" key="2">
    <source>
        <dbReference type="EMBL" id="GFR75742.1"/>
    </source>
</evidence>
<reference evidence="2 3" key="1">
    <citation type="journal article" date="2021" name="Elife">
        <title>Chloroplast acquisition without the gene transfer in kleptoplastic sea slugs, Plakobranchus ocellatus.</title>
        <authorList>
            <person name="Maeda T."/>
            <person name="Takahashi S."/>
            <person name="Yoshida T."/>
            <person name="Shimamura S."/>
            <person name="Takaki Y."/>
            <person name="Nagai Y."/>
            <person name="Toyoda A."/>
            <person name="Suzuki Y."/>
            <person name="Arimoto A."/>
            <person name="Ishii H."/>
            <person name="Satoh N."/>
            <person name="Nishiyama T."/>
            <person name="Hasebe M."/>
            <person name="Maruyama T."/>
            <person name="Minagawa J."/>
            <person name="Obokata J."/>
            <person name="Shigenobu S."/>
        </authorList>
    </citation>
    <scope>NUCLEOTIDE SEQUENCE [LARGE SCALE GENOMIC DNA]</scope>
</reference>
<organism evidence="2 3">
    <name type="scientific">Elysia marginata</name>
    <dbReference type="NCBI Taxonomy" id="1093978"/>
    <lineage>
        <taxon>Eukaryota</taxon>
        <taxon>Metazoa</taxon>
        <taxon>Spiralia</taxon>
        <taxon>Lophotrochozoa</taxon>
        <taxon>Mollusca</taxon>
        <taxon>Gastropoda</taxon>
        <taxon>Heterobranchia</taxon>
        <taxon>Euthyneura</taxon>
        <taxon>Panpulmonata</taxon>
        <taxon>Sacoglossa</taxon>
        <taxon>Placobranchoidea</taxon>
        <taxon>Plakobranchidae</taxon>
        <taxon>Elysia</taxon>
    </lineage>
</organism>
<name>A0AAV4FQH7_9GAST</name>
<proteinExistence type="predicted"/>
<sequence length="183" mass="20850">MESAETDQEERSTEASQVYEQILAPVDNDPHEDGRQCTCENNFPDAGEGISSTGHVQGMVYGSDIFGDLRPETYQKSETDDAIDQQEWYDKGMEKSRKLQKQSKEQKISSGLKKRRTGRFHAVKGRRSLKPNGNHWWEHSKSSSHQEKFDLTMRPFTLLPDNVSQGYQANIKLFTIFPHAIAG</sequence>
<evidence type="ECO:0008006" key="4">
    <source>
        <dbReference type="Google" id="ProtNLM"/>
    </source>
</evidence>
<evidence type="ECO:0000313" key="3">
    <source>
        <dbReference type="Proteomes" id="UP000762676"/>
    </source>
</evidence>
<dbReference type="AlphaFoldDB" id="A0AAV4FQH7"/>